<dbReference type="Proteomes" id="UP001147653">
    <property type="component" value="Unassembled WGS sequence"/>
</dbReference>
<evidence type="ECO:0000313" key="2">
    <source>
        <dbReference type="EMBL" id="MDA0179961.1"/>
    </source>
</evidence>
<feature type="compositionally biased region" description="Basic and acidic residues" evidence="1">
    <location>
        <begin position="216"/>
        <end position="228"/>
    </location>
</feature>
<comment type="caution">
    <text evidence="2">The sequence shown here is derived from an EMBL/GenBank/DDBJ whole genome shotgun (WGS) entry which is preliminary data.</text>
</comment>
<feature type="compositionally biased region" description="Basic and acidic residues" evidence="1">
    <location>
        <begin position="200"/>
        <end position="209"/>
    </location>
</feature>
<dbReference type="RefSeq" id="WP_270024271.1">
    <property type="nucleotide sequence ID" value="NZ_JAPDDP010000008.1"/>
</dbReference>
<gene>
    <name evidence="2" type="ORF">OJ997_06620</name>
</gene>
<reference evidence="2" key="1">
    <citation type="submission" date="2022-10" db="EMBL/GenBank/DDBJ databases">
        <title>The WGS of Solirubrobacter phytolaccae KCTC 29190.</title>
        <authorList>
            <person name="Jiang Z."/>
        </authorList>
    </citation>
    <scope>NUCLEOTIDE SEQUENCE</scope>
    <source>
        <strain evidence="2">KCTC 29190</strain>
    </source>
</reference>
<evidence type="ECO:0000256" key="1">
    <source>
        <dbReference type="SAM" id="MobiDB-lite"/>
    </source>
</evidence>
<dbReference type="AlphaFoldDB" id="A0A9X3S869"/>
<sequence>MAAPSEPRPPRRSTFQTTVMFIGAVSALLAIGGFVANACRGGVLAEELKPHLTMLQSANTSLTGALNELGTEGWVEISRSRRELALDKTRELRTFMQSAEVDGEQEQEIERDVHAVVIAEVSYLRAVRAFLDREPSLAQKQQLRNLSETLRNQLVDLGARAGVVTPEAVGGAIVLSAWFAGQKGGDSVAIKTFAPQQRSAARDRVKENAETPQCGNHRDDDGDGKVDYDPDGTGDPHCQNARDDDESGPETVKTQCANGGDDDGDGKADFGFDPGCADAADNDETDPPVEPDETEPPIEPDETVPPIEPNCTETPEAEGCTGTPDEREVTPPTELQP</sequence>
<keyword evidence="3" id="KW-1185">Reference proteome</keyword>
<evidence type="ECO:0000313" key="3">
    <source>
        <dbReference type="Proteomes" id="UP001147653"/>
    </source>
</evidence>
<accession>A0A9X3S869</accession>
<protein>
    <recommendedName>
        <fullName evidence="4">DUF5667 domain-containing protein</fullName>
    </recommendedName>
</protein>
<dbReference type="EMBL" id="JAPDDP010000008">
    <property type="protein sequence ID" value="MDA0179961.1"/>
    <property type="molecule type" value="Genomic_DNA"/>
</dbReference>
<organism evidence="2 3">
    <name type="scientific">Solirubrobacter phytolaccae</name>
    <dbReference type="NCBI Taxonomy" id="1404360"/>
    <lineage>
        <taxon>Bacteria</taxon>
        <taxon>Bacillati</taxon>
        <taxon>Actinomycetota</taxon>
        <taxon>Thermoleophilia</taxon>
        <taxon>Solirubrobacterales</taxon>
        <taxon>Solirubrobacteraceae</taxon>
        <taxon>Solirubrobacter</taxon>
    </lineage>
</organism>
<evidence type="ECO:0008006" key="4">
    <source>
        <dbReference type="Google" id="ProtNLM"/>
    </source>
</evidence>
<name>A0A9X3S869_9ACTN</name>
<feature type="compositionally biased region" description="Acidic residues" evidence="1">
    <location>
        <begin position="280"/>
        <end position="302"/>
    </location>
</feature>
<proteinExistence type="predicted"/>
<feature type="region of interest" description="Disordered" evidence="1">
    <location>
        <begin position="195"/>
        <end position="337"/>
    </location>
</feature>